<reference evidence="2" key="2">
    <citation type="submission" date="2020-05" db="EMBL/GenBank/DDBJ databases">
        <authorList>
            <person name="Kim H.-S."/>
            <person name="Proctor R.H."/>
            <person name="Brown D.W."/>
        </authorList>
    </citation>
    <scope>NUCLEOTIDE SEQUENCE</scope>
    <source>
        <strain evidence="2">NRRL 20472</strain>
    </source>
</reference>
<gene>
    <name evidence="2" type="ORF">FSARC_11159</name>
</gene>
<comment type="caution">
    <text evidence="2">The sequence shown here is derived from an EMBL/GenBank/DDBJ whole genome shotgun (WGS) entry which is preliminary data.</text>
</comment>
<feature type="region of interest" description="Disordered" evidence="1">
    <location>
        <begin position="1"/>
        <end position="20"/>
    </location>
</feature>
<dbReference type="AlphaFoldDB" id="A0A8H4THA5"/>
<evidence type="ECO:0000313" key="3">
    <source>
        <dbReference type="Proteomes" id="UP000622797"/>
    </source>
</evidence>
<dbReference type="OrthoDB" id="5047779at2759"/>
<name>A0A8H4THA5_9HYPO</name>
<evidence type="ECO:0000256" key="1">
    <source>
        <dbReference type="SAM" id="MobiDB-lite"/>
    </source>
</evidence>
<dbReference type="EMBL" id="JABEXW010000712">
    <property type="protein sequence ID" value="KAF4957863.1"/>
    <property type="molecule type" value="Genomic_DNA"/>
</dbReference>
<sequence>MSFSVDVNSPLGKIGSAVGLGRKENEDDNKVTLAIHKKIRVESTSHESIPDDILENIVKQFPGTNYLPSPLYIPRVYYLDGSEELAERIRQTLGDRAKVEFEQLDD</sequence>
<accession>A0A8H4THA5</accession>
<keyword evidence="3" id="KW-1185">Reference proteome</keyword>
<organism evidence="2 3">
    <name type="scientific">Fusarium sarcochroum</name>
    <dbReference type="NCBI Taxonomy" id="1208366"/>
    <lineage>
        <taxon>Eukaryota</taxon>
        <taxon>Fungi</taxon>
        <taxon>Dikarya</taxon>
        <taxon>Ascomycota</taxon>
        <taxon>Pezizomycotina</taxon>
        <taxon>Sordariomycetes</taxon>
        <taxon>Hypocreomycetidae</taxon>
        <taxon>Hypocreales</taxon>
        <taxon>Nectriaceae</taxon>
        <taxon>Fusarium</taxon>
        <taxon>Fusarium lateritium species complex</taxon>
    </lineage>
</organism>
<protein>
    <submittedName>
        <fullName evidence="2">Uncharacterized protein</fullName>
    </submittedName>
</protein>
<proteinExistence type="predicted"/>
<reference evidence="2" key="1">
    <citation type="journal article" date="2020" name="BMC Genomics">
        <title>Correction to: Identification and distribution of gene clusters required for synthesis of sphingolipid metabolism inhibitors in diverse species of the filamentous fungus Fusarium.</title>
        <authorList>
            <person name="Kim H.S."/>
            <person name="Lohmar J.M."/>
            <person name="Busman M."/>
            <person name="Brown D.W."/>
            <person name="Naumann T.A."/>
            <person name="Divon H.H."/>
            <person name="Lysoe E."/>
            <person name="Uhlig S."/>
            <person name="Proctor R.H."/>
        </authorList>
    </citation>
    <scope>NUCLEOTIDE SEQUENCE</scope>
    <source>
        <strain evidence="2">NRRL 20472</strain>
    </source>
</reference>
<dbReference type="Proteomes" id="UP000622797">
    <property type="component" value="Unassembled WGS sequence"/>
</dbReference>
<evidence type="ECO:0000313" key="2">
    <source>
        <dbReference type="EMBL" id="KAF4957863.1"/>
    </source>
</evidence>